<feature type="domain" description="PDZ" evidence="6">
    <location>
        <begin position="841"/>
        <end position="921"/>
    </location>
</feature>
<dbReference type="GO" id="GO:0016020">
    <property type="term" value="C:membrane"/>
    <property type="evidence" value="ECO:0007669"/>
    <property type="project" value="UniProtKB-SubCell"/>
</dbReference>
<dbReference type="OrthoDB" id="66881at2759"/>
<evidence type="ECO:0000313" key="7">
    <source>
        <dbReference type="EMBL" id="OAF66337.1"/>
    </source>
</evidence>
<sequence>MSSNVNLKLGDYECKYANNYDDGSKVVNDFSSNLFTIKLKLCRPSLLEFQGGAENGKFCILNQQSIFDCNQHVKSKSPFCLSQIYTNAYESLSINTSIILKINNIFVGGFTIDDMIRLMLRMGKDAKSENSDAFEKLSIYDEDLITLSLLKYSESEQIFPQNLDDFLRKKCETDKQIAAMQTALRENLYKRSVPVTTRPKRDHETENVDYIFISQKQFTQLQQDNLLIEFGCFNGNYYGTPRPNLHIYTASDNNQPLNNTIFNEITLPAGWESVQDEEYGVYYVDHVRRKTQYENPLYDGFPNDVFTKDVEQLLGTHLETNLLKTDKGFGFRIVGVGEDDSAFIQIKSIVIGSPAHLDGVLQPGDILVYIKDVCVLGYSQHSVIDLFKSVGVNEQVRFRICRGYRMHRIESEISKVQNTINNQTDVSNEYYCLNSSNQNANSLQGYQKPLPSMFGRRNSTDAIKSVNAPGSYSDYDNLTINSNSISNSTGVVSSNCKCFQYISMNMEKGKLGFGFTLTQSKHGLHIVEKIVDASRCLSLCKNDTIFIINNVDVTKMNHLEVVEYLRSLPVNEKFNFVVQRKNQKHFNGPLGDVYSTPQTHCNKPVNNTVKHQTLGGKNKLCHIDNLTDIGYIYNKDYCSTLPKQKIFPATNTKESQSTKTNDCISNYSRSIESPISVEADQSDYSKRHLVNSGFVNNIAKKLDIQFKAESVNRLNFPYLYIHVELTVGEIVPGFGFRIIGGSEENTSVSIGSIVPNSSAQQQHILNVGDVIVSVNEDIVDGESHATVVHLINESRKLGLVQLYIRRNFKNRFSAKSFIDNFQPSKSTYIDNNMRLQKNQYTVILKRDLTKDFGFGIVSSVCRDKYPQIGNFTRDFEKVQLSEGDKILTIQGICTKKFYHAELIDIILKTPKILRLTLEKTSDDDVYKPAKEILKIQDNSSSSNNHSSHISNMSTYTIDSEKEFAKINDRKHHLKKPSLPRIMKEAKSKLINIELKRGKHKGFGFSIRGGREFENMPIHVLNIAKNGIADIDGRLKVNDHIVQIEGQYTDKIYHDEALSIINNCQTKIHIITRQNIH</sequence>
<feature type="domain" description="Guanylate kinase-like" evidence="5">
    <location>
        <begin position="147"/>
        <end position="351"/>
    </location>
</feature>
<dbReference type="InterPro" id="IPR027417">
    <property type="entry name" value="P-loop_NTPase"/>
</dbReference>
<dbReference type="Gene3D" id="2.30.42.10">
    <property type="match status" value="5"/>
</dbReference>
<dbReference type="PROSITE" id="PS50020">
    <property type="entry name" value="WW_DOMAIN_2"/>
    <property type="match status" value="1"/>
</dbReference>
<evidence type="ECO:0008006" key="9">
    <source>
        <dbReference type="Google" id="ProtNLM"/>
    </source>
</evidence>
<dbReference type="Proteomes" id="UP000078046">
    <property type="component" value="Unassembled WGS sequence"/>
</dbReference>
<dbReference type="SMART" id="SM00072">
    <property type="entry name" value="GuKc"/>
    <property type="match status" value="1"/>
</dbReference>
<proteinExistence type="predicted"/>
<feature type="domain" description="PDZ" evidence="6">
    <location>
        <begin position="319"/>
        <end position="391"/>
    </location>
</feature>
<evidence type="ECO:0000259" key="4">
    <source>
        <dbReference type="PROSITE" id="PS50020"/>
    </source>
</evidence>
<dbReference type="CDD" id="cd00201">
    <property type="entry name" value="WW"/>
    <property type="match status" value="1"/>
</dbReference>
<evidence type="ECO:0000259" key="6">
    <source>
        <dbReference type="PROSITE" id="PS50106"/>
    </source>
</evidence>
<keyword evidence="3" id="KW-0472">Membrane</keyword>
<comment type="caution">
    <text evidence="7">The sequence shown here is derived from an EMBL/GenBank/DDBJ whole genome shotgun (WGS) entry which is preliminary data.</text>
</comment>
<dbReference type="FunFam" id="2.30.42.10:FF:000005">
    <property type="entry name" value="Membrane associated guanylate kinase, WW and PDZ domain containing 1"/>
    <property type="match status" value="1"/>
</dbReference>
<dbReference type="Pfam" id="PF00397">
    <property type="entry name" value="WW"/>
    <property type="match status" value="1"/>
</dbReference>
<dbReference type="InterPro" id="IPR001202">
    <property type="entry name" value="WW_dom"/>
</dbReference>
<dbReference type="PANTHER" id="PTHR10316">
    <property type="entry name" value="MEMBRANE ASSOCIATED GUANYLATE KINASE-RELATED"/>
    <property type="match status" value="1"/>
</dbReference>
<dbReference type="CDD" id="cd00136">
    <property type="entry name" value="PDZ_canonical"/>
    <property type="match status" value="1"/>
</dbReference>
<keyword evidence="2" id="KW-0677">Repeat</keyword>
<dbReference type="InterPro" id="IPR036034">
    <property type="entry name" value="PDZ_sf"/>
</dbReference>
<evidence type="ECO:0000313" key="8">
    <source>
        <dbReference type="Proteomes" id="UP000078046"/>
    </source>
</evidence>
<dbReference type="PROSITE" id="PS50106">
    <property type="entry name" value="PDZ"/>
    <property type="match status" value="5"/>
</dbReference>
<name>A0A177AWE5_9BILA</name>
<dbReference type="SUPFAM" id="SSF52540">
    <property type="entry name" value="P-loop containing nucleoside triphosphate hydrolases"/>
    <property type="match status" value="1"/>
</dbReference>
<dbReference type="GO" id="GO:0005737">
    <property type="term" value="C:cytoplasm"/>
    <property type="evidence" value="ECO:0007669"/>
    <property type="project" value="TreeGrafter"/>
</dbReference>
<dbReference type="GO" id="GO:0007165">
    <property type="term" value="P:signal transduction"/>
    <property type="evidence" value="ECO:0007669"/>
    <property type="project" value="TreeGrafter"/>
</dbReference>
<dbReference type="InterPro" id="IPR008145">
    <property type="entry name" value="GK/Ca_channel_bsu"/>
</dbReference>
<dbReference type="PANTHER" id="PTHR10316:SF40">
    <property type="entry name" value="LD27118P"/>
    <property type="match status" value="1"/>
</dbReference>
<dbReference type="EMBL" id="LWCA01000961">
    <property type="protein sequence ID" value="OAF66337.1"/>
    <property type="molecule type" value="Genomic_DNA"/>
</dbReference>
<keyword evidence="8" id="KW-1185">Reference proteome</keyword>
<dbReference type="Gene3D" id="3.30.63.10">
    <property type="entry name" value="Guanylate Kinase phosphate binding domain"/>
    <property type="match status" value="1"/>
</dbReference>
<gene>
    <name evidence="7" type="ORF">A3Q56_05936</name>
</gene>
<evidence type="ECO:0000256" key="1">
    <source>
        <dbReference type="ARBA" id="ARBA00004170"/>
    </source>
</evidence>
<dbReference type="PROSITE" id="PS01159">
    <property type="entry name" value="WW_DOMAIN_1"/>
    <property type="match status" value="1"/>
</dbReference>
<organism evidence="7 8">
    <name type="scientific">Intoshia linei</name>
    <dbReference type="NCBI Taxonomy" id="1819745"/>
    <lineage>
        <taxon>Eukaryota</taxon>
        <taxon>Metazoa</taxon>
        <taxon>Spiralia</taxon>
        <taxon>Lophotrochozoa</taxon>
        <taxon>Mesozoa</taxon>
        <taxon>Orthonectida</taxon>
        <taxon>Rhopaluridae</taxon>
        <taxon>Intoshia</taxon>
    </lineage>
</organism>
<comment type="subcellular location">
    <subcellularLocation>
        <location evidence="1">Membrane</location>
        <topology evidence="1">Peripheral membrane protein</topology>
    </subcellularLocation>
</comment>
<dbReference type="AlphaFoldDB" id="A0A177AWE5"/>
<dbReference type="Gene3D" id="2.20.70.10">
    <property type="match status" value="1"/>
</dbReference>
<dbReference type="InterPro" id="IPR001478">
    <property type="entry name" value="PDZ"/>
</dbReference>
<dbReference type="SUPFAM" id="SSF50156">
    <property type="entry name" value="PDZ domain-like"/>
    <property type="match status" value="5"/>
</dbReference>
<feature type="domain" description="PDZ" evidence="6">
    <location>
        <begin position="503"/>
        <end position="567"/>
    </location>
</feature>
<dbReference type="FunFam" id="2.20.70.10:FF:000001">
    <property type="entry name" value="Membrane-associated guanylate kinase, WW and PDZ domain-containing protein 1"/>
    <property type="match status" value="1"/>
</dbReference>
<evidence type="ECO:0000259" key="5">
    <source>
        <dbReference type="PROSITE" id="PS50052"/>
    </source>
</evidence>
<dbReference type="Pfam" id="PF00595">
    <property type="entry name" value="PDZ"/>
    <property type="match status" value="3"/>
</dbReference>
<feature type="domain" description="PDZ" evidence="6">
    <location>
        <begin position="722"/>
        <end position="794"/>
    </location>
</feature>
<evidence type="ECO:0000256" key="3">
    <source>
        <dbReference type="ARBA" id="ARBA00023136"/>
    </source>
</evidence>
<evidence type="ECO:0000256" key="2">
    <source>
        <dbReference type="ARBA" id="ARBA00022737"/>
    </source>
</evidence>
<feature type="domain" description="WW" evidence="4">
    <location>
        <begin position="265"/>
        <end position="298"/>
    </location>
</feature>
<reference evidence="7 8" key="1">
    <citation type="submission" date="2016-04" db="EMBL/GenBank/DDBJ databases">
        <title>The genome of Intoshia linei affirms orthonectids as highly simplified spiralians.</title>
        <authorList>
            <person name="Mikhailov K.V."/>
            <person name="Slusarev G.S."/>
            <person name="Nikitin M.A."/>
            <person name="Logacheva M.D."/>
            <person name="Penin A."/>
            <person name="Aleoshin V."/>
            <person name="Panchin Y.V."/>
        </authorList>
    </citation>
    <scope>NUCLEOTIDE SEQUENCE [LARGE SCALE GENOMIC DNA]</scope>
    <source>
        <strain evidence="7">Intl2013</strain>
        <tissue evidence="7">Whole animal</tissue>
    </source>
</reference>
<dbReference type="SUPFAM" id="SSF51045">
    <property type="entry name" value="WW domain"/>
    <property type="match status" value="1"/>
</dbReference>
<dbReference type="Pfam" id="PF00625">
    <property type="entry name" value="Guanylate_kin"/>
    <property type="match status" value="1"/>
</dbReference>
<dbReference type="SMART" id="SM00456">
    <property type="entry name" value="WW"/>
    <property type="match status" value="1"/>
</dbReference>
<dbReference type="InterPro" id="IPR008144">
    <property type="entry name" value="Guanylate_kin-like_dom"/>
</dbReference>
<dbReference type="InterPro" id="IPR036020">
    <property type="entry name" value="WW_dom_sf"/>
</dbReference>
<accession>A0A177AWE5</accession>
<dbReference type="SMART" id="SM00228">
    <property type="entry name" value="PDZ"/>
    <property type="match status" value="5"/>
</dbReference>
<feature type="domain" description="PDZ" evidence="6">
    <location>
        <begin position="991"/>
        <end position="1075"/>
    </location>
</feature>
<dbReference type="PROSITE" id="PS50052">
    <property type="entry name" value="GUANYLATE_KINASE_2"/>
    <property type="match status" value="1"/>
</dbReference>
<protein>
    <recommendedName>
        <fullName evidence="9">Membrane-associated guanylate kinase, WW and PDZ domain-containing protein 2</fullName>
    </recommendedName>
</protein>